<dbReference type="AlphaFoldDB" id="A0A1G9WYX7"/>
<dbReference type="STRING" id="1005944.SAMN05192576_1198"/>
<name>A0A1G9WYX7_9ACTN</name>
<evidence type="ECO:0000313" key="3">
    <source>
        <dbReference type="Proteomes" id="UP000199004"/>
    </source>
</evidence>
<dbReference type="Pfam" id="PF07883">
    <property type="entry name" value="Cupin_2"/>
    <property type="match status" value="1"/>
</dbReference>
<dbReference type="InterPro" id="IPR011051">
    <property type="entry name" value="RmlC_Cupin_sf"/>
</dbReference>
<gene>
    <name evidence="2" type="ORF">SAMN05192576_1198</name>
</gene>
<dbReference type="Gene3D" id="2.60.120.10">
    <property type="entry name" value="Jelly Rolls"/>
    <property type="match status" value="1"/>
</dbReference>
<organism evidence="2 3">
    <name type="scientific">Nocardioides szechwanensis</name>
    <dbReference type="NCBI Taxonomy" id="1005944"/>
    <lineage>
        <taxon>Bacteria</taxon>
        <taxon>Bacillati</taxon>
        <taxon>Actinomycetota</taxon>
        <taxon>Actinomycetes</taxon>
        <taxon>Propionibacteriales</taxon>
        <taxon>Nocardioidaceae</taxon>
        <taxon>Nocardioides</taxon>
    </lineage>
</organism>
<protein>
    <submittedName>
        <fullName evidence="2">Cupin domain-containing protein</fullName>
    </submittedName>
</protein>
<sequence length="124" mass="12417">MRILDLAGRPGRRIDAHGSRGFSVSALGLTADAHLVAVTLAAGGVIGRHPAPGRQMLVVLTGDATVSGGSDGSGEPVTVGPGQAAVWEPHEPHETRTAGGLTALVVEGDIELGTPGHHVDPGDV</sequence>
<feature type="domain" description="Cupin type-2" evidence="1">
    <location>
        <begin position="38"/>
        <end position="101"/>
    </location>
</feature>
<dbReference type="RefSeq" id="WP_091022667.1">
    <property type="nucleotide sequence ID" value="NZ_BKAE01000001.1"/>
</dbReference>
<accession>A0A1G9WYX7</accession>
<dbReference type="InterPro" id="IPR014710">
    <property type="entry name" value="RmlC-like_jellyroll"/>
</dbReference>
<dbReference type="SUPFAM" id="SSF51182">
    <property type="entry name" value="RmlC-like cupins"/>
    <property type="match status" value="1"/>
</dbReference>
<dbReference type="OrthoDB" id="3782397at2"/>
<proteinExistence type="predicted"/>
<evidence type="ECO:0000313" key="2">
    <source>
        <dbReference type="EMBL" id="SDM89396.1"/>
    </source>
</evidence>
<evidence type="ECO:0000259" key="1">
    <source>
        <dbReference type="Pfam" id="PF07883"/>
    </source>
</evidence>
<dbReference type="InterPro" id="IPR013096">
    <property type="entry name" value="Cupin_2"/>
</dbReference>
<reference evidence="2 3" key="1">
    <citation type="submission" date="2016-10" db="EMBL/GenBank/DDBJ databases">
        <authorList>
            <person name="de Groot N.N."/>
        </authorList>
    </citation>
    <scope>NUCLEOTIDE SEQUENCE [LARGE SCALE GENOMIC DNA]</scope>
    <source>
        <strain evidence="2 3">CGMCC 1.11147</strain>
    </source>
</reference>
<dbReference type="Proteomes" id="UP000199004">
    <property type="component" value="Unassembled WGS sequence"/>
</dbReference>
<dbReference type="EMBL" id="FNIC01000001">
    <property type="protein sequence ID" value="SDM89396.1"/>
    <property type="molecule type" value="Genomic_DNA"/>
</dbReference>
<keyword evidence="3" id="KW-1185">Reference proteome</keyword>